<reference evidence="15" key="1">
    <citation type="submission" date="2018-10" db="EMBL/GenBank/DDBJ databases">
        <title>De novo assembly of a Great Dane genome.</title>
        <authorList>
            <person name="Kidd J.M."/>
            <person name="Pendleton A.L."/>
            <person name="Shen F."/>
            <person name="Emery S."/>
        </authorList>
    </citation>
    <scope>NUCLEOTIDE SEQUENCE [LARGE SCALE GENOMIC DNA]</scope>
    <source>
        <strain evidence="15">Great Dane</strain>
    </source>
</reference>
<organism evidence="15 16">
    <name type="scientific">Canis lupus familiaris</name>
    <name type="common">Dog</name>
    <name type="synonym">Canis familiaris</name>
    <dbReference type="NCBI Taxonomy" id="9615"/>
    <lineage>
        <taxon>Eukaryota</taxon>
        <taxon>Metazoa</taxon>
        <taxon>Chordata</taxon>
        <taxon>Craniata</taxon>
        <taxon>Vertebrata</taxon>
        <taxon>Euteleostomi</taxon>
        <taxon>Mammalia</taxon>
        <taxon>Eutheria</taxon>
        <taxon>Laurasiatheria</taxon>
        <taxon>Carnivora</taxon>
        <taxon>Caniformia</taxon>
        <taxon>Canidae</taxon>
        <taxon>Canis</taxon>
    </lineage>
</organism>
<feature type="compositionally biased region" description="Pro residues" evidence="12">
    <location>
        <begin position="343"/>
        <end position="354"/>
    </location>
</feature>
<dbReference type="Proteomes" id="UP000694429">
    <property type="component" value="Chromosome 6"/>
</dbReference>
<feature type="compositionally biased region" description="Low complexity" evidence="12">
    <location>
        <begin position="203"/>
        <end position="212"/>
    </location>
</feature>
<dbReference type="GO" id="GO:0005524">
    <property type="term" value="F:ATP binding"/>
    <property type="evidence" value="ECO:0007669"/>
    <property type="project" value="UniProtKB-KW"/>
</dbReference>
<comment type="subunit">
    <text evidence="10">Component of the CTF18-RFC complex, which consists of CTF18, CTF8, DCC1, RFC2, RFC3, RFC4 and RFC5. During assembly of the CTF18-RFC complex, CTF18 may first assemble into a subcomplex with RFC2, RFC3, RFC4 and RFC5. CTF18 then interacts directly with CTF8, which in turn interacts with DCC1. The CTF18-RFC complex associates with PCNA and with DNA polymerase POLH. The CTF18-RFC complex does not interact with the Rad9/Rad1/Hus1 complex. CTF18 interacts with SMC1A and RAD21. Interacts with DDX11.</text>
</comment>
<feature type="domain" description="AAA+ ATPase" evidence="13">
    <location>
        <begin position="601"/>
        <end position="763"/>
    </location>
</feature>
<keyword evidence="5" id="KW-0238">DNA-binding</keyword>
<reference evidence="15" key="3">
    <citation type="submission" date="2025-05" db="UniProtKB">
        <authorList>
            <consortium name="Ensembl"/>
        </authorList>
    </citation>
    <scope>IDENTIFICATION</scope>
</reference>
<feature type="compositionally biased region" description="Low complexity" evidence="12">
    <location>
        <begin position="271"/>
        <end position="280"/>
    </location>
</feature>
<feature type="region of interest" description="Disordered" evidence="12">
    <location>
        <begin position="47"/>
        <end position="225"/>
    </location>
</feature>
<dbReference type="AlphaFoldDB" id="A0A8C0PZG7"/>
<evidence type="ECO:0000256" key="7">
    <source>
        <dbReference type="ARBA" id="ARBA00023306"/>
    </source>
</evidence>
<dbReference type="Pfam" id="PF00004">
    <property type="entry name" value="AAA"/>
    <property type="match status" value="1"/>
</dbReference>
<dbReference type="SUPFAM" id="SSF52540">
    <property type="entry name" value="P-loop containing nucleoside triphosphate hydrolases"/>
    <property type="match status" value="1"/>
</dbReference>
<protein>
    <recommendedName>
        <fullName evidence="11">Chromosome transmission fidelity protein 18 homolog</fullName>
    </recommendedName>
</protein>
<dbReference type="Gene3D" id="1.10.8.60">
    <property type="match status" value="1"/>
</dbReference>
<evidence type="ECO:0000256" key="5">
    <source>
        <dbReference type="ARBA" id="ARBA00023125"/>
    </source>
</evidence>
<evidence type="ECO:0000256" key="10">
    <source>
        <dbReference type="ARBA" id="ARBA00064600"/>
    </source>
</evidence>
<dbReference type="GO" id="GO:0005634">
    <property type="term" value="C:nucleus"/>
    <property type="evidence" value="ECO:0007669"/>
    <property type="project" value="UniProtKB-SubCell"/>
</dbReference>
<dbReference type="Ensembl" id="ENSCAFT00030026015.1">
    <property type="protein sequence ID" value="ENSCAFP00030022719.1"/>
    <property type="gene ID" value="ENSCAFG00030014021.1"/>
</dbReference>
<feature type="compositionally biased region" description="Low complexity" evidence="12">
    <location>
        <begin position="157"/>
        <end position="174"/>
    </location>
</feature>
<dbReference type="SMART" id="SM00382">
    <property type="entry name" value="AAA"/>
    <property type="match status" value="1"/>
</dbReference>
<dbReference type="GO" id="GO:0016887">
    <property type="term" value="F:ATP hydrolysis activity"/>
    <property type="evidence" value="ECO:0007669"/>
    <property type="project" value="InterPro"/>
</dbReference>
<name>A0A8C0PZG7_CANLF</name>
<keyword evidence="2" id="KW-0235">DNA replication</keyword>
<sequence length="1223" mass="133211">MRRSQCLFTTRKSRLWYTTDRFSTRPGSMAGACNAERVCARGSPGRWWEASQAHGPRPAAPPSRAAVPPTPRIRDTRPRARPTPGPTCSWAVPPGPLQAAPGPGSSTRPRAPAPPATPEPRLAGPGQSAQPRPRHAPRRGRTAERANGERPRRPARARPSCARSPASAALSRGPMASGAGTPAGGWRRRDAGGGRGDGGAGGSERAASAAGAGAMGERELGLGGAEDDFHDRFAAELEVLAELEGLAAGSPRRERWAAAGRAGLTPEDAEAGGAAARPPAGGRPGSRGGAGVRRLAAPSPGDAALPPTPRVKRPRLQVVRELNFRPEEPEEPPGPDSPAGDITPPPSPEVPPELWPEGPSDAAADGGLLWAPGAARNPVLRRPPVLEDYVSVTSTAGSRAFLVLRADPVGTGVQMLPPRRLFFLECLLRDRPVLRLTPFRDTWWRGQGRLDLLGVSFASLKEQVDSERRQQLLQEAHQLSDTLRSLRSEEVEEEVQPLGAPEEELANSPDGSQHCLWVDEFAPQYYTELLSDDFTNRCLLKWLKLWDPVVFGRERPARKPRPSMDLARGGKEATTSSKWKSHEQVLEDMLEADLDPSRRPRQKVALLCGPPGLGKTTLAHVIARHAGYSVVEMNASDDRSPEAFRTCIEAATQMESVLGAGGKPNCLVIDEIDGAPVAAINVLLNVLDRKGPQDAESGGPGVPTSGGRRHRADGGLLMRPIICICNDQFVPSLRQLRQQAFLLHFPPILSSRLTQRLQEISLRQGMQADPGALAALCEKTDNDIRACINTLQFLHGRGRRELSVRAVQTTRVGLKDQRKGLFSVWQEIFQLPRAQRQRWAQDPSSAPHMLLLGDAHLGPGPRAAEAPLTTAAQRLHRILHVAASAGEHEKVVQGLFDNFLRLRLRDSSLGTVCTALDWLAFDDLLTCTAHHGQSFQLLRYLPFLPAAFHLLFASSHVPRIAFPSSQQEAQSRTSRTQNLIHTLVAGIAPATRSRATPQALILDALCLILDILAPKLRPVSTQLYSTREKQQLASLVGTMLAYSLTYRQERRPDGQYIYRLEPNVEEVCRFPELPARKPLTYQAKQLIAHEIEMEKMRRAEALARVGDGPQVDRGPPGATAPLGGAGEKEAQPPTSHSQEEQWLEQRLERILKKAALEEQPERDFFGRVVTKRAAPLSAGAVAPETDVAERRIGRAVGRSDVWFRFKEGVSNAVRRRVPVRDLL</sequence>
<comment type="subcellular location">
    <subcellularLocation>
        <location evidence="1">Nucleus</location>
    </subcellularLocation>
</comment>
<dbReference type="Ensembl" id="ENSCAFT00040005420.1">
    <property type="protein sequence ID" value="ENSCAFP00040004657.1"/>
    <property type="gene ID" value="ENSCAFG00040002836.1"/>
</dbReference>
<evidence type="ECO:0000256" key="6">
    <source>
        <dbReference type="ARBA" id="ARBA00023242"/>
    </source>
</evidence>
<dbReference type="GO" id="GO:0003677">
    <property type="term" value="F:DNA binding"/>
    <property type="evidence" value="ECO:0007669"/>
    <property type="project" value="UniProtKB-KW"/>
</dbReference>
<evidence type="ECO:0000256" key="8">
    <source>
        <dbReference type="ARBA" id="ARBA00043975"/>
    </source>
</evidence>
<comment type="similarity">
    <text evidence="8">Belongs to the activator 1 small subunits family. CTF18 subfamily.</text>
</comment>
<feature type="region of interest" description="Disordered" evidence="12">
    <location>
        <begin position="486"/>
        <end position="509"/>
    </location>
</feature>
<keyword evidence="4" id="KW-0067">ATP-binding</keyword>
<dbReference type="Proteomes" id="UP000694542">
    <property type="component" value="Chromosome 6"/>
</dbReference>
<evidence type="ECO:0000256" key="9">
    <source>
        <dbReference type="ARBA" id="ARBA00059685"/>
    </source>
</evidence>
<dbReference type="GO" id="GO:0005737">
    <property type="term" value="C:cytoplasm"/>
    <property type="evidence" value="ECO:0007669"/>
    <property type="project" value="UniProtKB-ARBA"/>
</dbReference>
<evidence type="ECO:0000313" key="15">
    <source>
        <dbReference type="Ensembl" id="ENSCAFP00040004657.1"/>
    </source>
</evidence>
<dbReference type="InterPro" id="IPR003593">
    <property type="entry name" value="AAA+_ATPase"/>
</dbReference>
<dbReference type="Gene3D" id="3.40.50.300">
    <property type="entry name" value="P-loop containing nucleotide triphosphate hydrolases"/>
    <property type="match status" value="1"/>
</dbReference>
<dbReference type="FunFam" id="3.40.50.300:FF:001083">
    <property type="entry name" value="Chromosome transmission fidelity factor 18"/>
    <property type="match status" value="1"/>
</dbReference>
<feature type="compositionally biased region" description="Gly residues" evidence="12">
    <location>
        <begin position="193"/>
        <end position="202"/>
    </location>
</feature>
<dbReference type="InterPro" id="IPR053016">
    <property type="entry name" value="CTF18-RFC_complex"/>
</dbReference>
<feature type="compositionally biased region" description="Acidic residues" evidence="12">
    <location>
        <begin position="490"/>
        <end position="505"/>
    </location>
</feature>
<evidence type="ECO:0000256" key="11">
    <source>
        <dbReference type="ARBA" id="ARBA00069525"/>
    </source>
</evidence>
<keyword evidence="6" id="KW-0539">Nucleus</keyword>
<evidence type="ECO:0000256" key="2">
    <source>
        <dbReference type="ARBA" id="ARBA00022705"/>
    </source>
</evidence>
<dbReference type="CDD" id="cd18140">
    <property type="entry name" value="HLD_clamp_RFC"/>
    <property type="match status" value="1"/>
</dbReference>
<feature type="compositionally biased region" description="Basic and acidic residues" evidence="12">
    <location>
        <begin position="141"/>
        <end position="152"/>
    </location>
</feature>
<dbReference type="PANTHER" id="PTHR46765">
    <property type="entry name" value="P-LOOP CONTAINING NUCLEOSIDE TRIPHOSPHATE HYDROLASES SUPERFAMILY PROTEIN"/>
    <property type="match status" value="1"/>
</dbReference>
<feature type="compositionally biased region" description="Gly residues" evidence="12">
    <location>
        <begin position="282"/>
        <end position="291"/>
    </location>
</feature>
<evidence type="ECO:0000256" key="3">
    <source>
        <dbReference type="ARBA" id="ARBA00022741"/>
    </source>
</evidence>
<dbReference type="PANTHER" id="PTHR46765:SF1">
    <property type="entry name" value="P-LOOP CONTAINING NUCLEOSIDE TRIPHOSPHATE HYDROLASES SUPERFAMILY PROTEIN"/>
    <property type="match status" value="1"/>
</dbReference>
<evidence type="ECO:0000313" key="14">
    <source>
        <dbReference type="Ensembl" id="ENSCAFP00030022719.1"/>
    </source>
</evidence>
<evidence type="ECO:0000259" key="13">
    <source>
        <dbReference type="SMART" id="SM00382"/>
    </source>
</evidence>
<evidence type="ECO:0000313" key="16">
    <source>
        <dbReference type="Proteomes" id="UP000694542"/>
    </source>
</evidence>
<proteinExistence type="inferred from homology"/>
<comment type="function">
    <text evidence="9">Chromosome cohesion factor involved in sister chromatid cohesion and fidelity of chromosome transmission. Component of one of the cell nuclear antigen loader complexes, CTF18-replication factor C (CTF18-RFC), which consists of CTF18, CTF8, DCC1, RFC2, RFC3, RFC4 and RFC5. The CTF18-RFC complex binds to single-stranded and primed DNAs and has weak ATPase activity that is stimulated by the presence of primed DNA, replication protein A (RPA) and by proliferating cell nuclear antigen (PCNA). The CTF18-RFC complex catalyzes the ATP-dependent loading of PCNA onto primed and gapped DNA. Interacts with and stimulates DNA polymerase POLH. During DNA repair synthesis, involved in loading DNA polymerase POLE at the sites of local damage.</text>
</comment>
<keyword evidence="3" id="KW-0547">Nucleotide-binding</keyword>
<evidence type="ECO:0000256" key="12">
    <source>
        <dbReference type="SAM" id="MobiDB-lite"/>
    </source>
</evidence>
<accession>A0A8C0PZG7</accession>
<dbReference type="CDD" id="cd00009">
    <property type="entry name" value="AAA"/>
    <property type="match status" value="1"/>
</dbReference>
<dbReference type="InterPro" id="IPR003959">
    <property type="entry name" value="ATPase_AAA_core"/>
</dbReference>
<feature type="region of interest" description="Disordered" evidence="12">
    <location>
        <begin position="1105"/>
        <end position="1141"/>
    </location>
</feature>
<feature type="compositionally biased region" description="Low complexity" evidence="12">
    <location>
        <begin position="97"/>
        <end position="110"/>
    </location>
</feature>
<keyword evidence="7" id="KW-0131">Cell cycle</keyword>
<feature type="region of interest" description="Disordered" evidence="12">
    <location>
        <begin position="556"/>
        <end position="581"/>
    </location>
</feature>
<dbReference type="FunFam" id="1.10.8.60:FF:000074">
    <property type="entry name" value="Chromosome transmission fidelity protein 18"/>
    <property type="match status" value="1"/>
</dbReference>
<dbReference type="GO" id="GO:0006260">
    <property type="term" value="P:DNA replication"/>
    <property type="evidence" value="ECO:0007669"/>
    <property type="project" value="UniProtKB-KW"/>
</dbReference>
<dbReference type="InterPro" id="IPR047854">
    <property type="entry name" value="RFC_lid"/>
</dbReference>
<feature type="region of interest" description="Disordered" evidence="12">
    <location>
        <begin position="245"/>
        <end position="369"/>
    </location>
</feature>
<feature type="region of interest" description="Disordered" evidence="12">
    <location>
        <begin position="691"/>
        <end position="710"/>
    </location>
</feature>
<evidence type="ECO:0000256" key="4">
    <source>
        <dbReference type="ARBA" id="ARBA00022840"/>
    </source>
</evidence>
<dbReference type="InterPro" id="IPR027417">
    <property type="entry name" value="P-loop_NTPase"/>
</dbReference>
<reference evidence="14" key="2">
    <citation type="submission" date="2019-03" db="EMBL/GenBank/DDBJ databases">
        <authorList>
            <person name="Warren W.C."/>
            <person name="Johnson G.S."/>
        </authorList>
    </citation>
    <scope>NUCLEOTIDE SEQUENCE [LARGE SCALE GENOMIC DNA]</scope>
    <source>
        <strain evidence="14">Basenji</strain>
    </source>
</reference>
<evidence type="ECO:0000256" key="1">
    <source>
        <dbReference type="ARBA" id="ARBA00004123"/>
    </source>
</evidence>